<dbReference type="Proteomes" id="UP000293360">
    <property type="component" value="Unassembled WGS sequence"/>
</dbReference>
<keyword evidence="2" id="KW-0479">Metal-binding</keyword>
<keyword evidence="4" id="KW-0862">Zinc</keyword>
<feature type="compositionally biased region" description="Low complexity" evidence="6">
    <location>
        <begin position="357"/>
        <end position="368"/>
    </location>
</feature>
<keyword evidence="3" id="KW-0863">Zinc-finger</keyword>
<feature type="compositionally biased region" description="Polar residues" evidence="6">
    <location>
        <begin position="58"/>
        <end position="68"/>
    </location>
</feature>
<comment type="subcellular location">
    <subcellularLocation>
        <location evidence="1">Nucleus</location>
    </subcellularLocation>
</comment>
<comment type="caution">
    <text evidence="7">The sequence shown here is derived from an EMBL/GenBank/DDBJ whole genome shotgun (WGS) entry which is preliminary data.</text>
</comment>
<evidence type="ECO:0000256" key="1">
    <source>
        <dbReference type="ARBA" id="ARBA00004123"/>
    </source>
</evidence>
<dbReference type="GO" id="GO:0033314">
    <property type="term" value="P:mitotic DNA replication checkpoint signaling"/>
    <property type="evidence" value="ECO:0007669"/>
    <property type="project" value="TreeGrafter"/>
</dbReference>
<dbReference type="GO" id="GO:0005681">
    <property type="term" value="C:spliceosomal complex"/>
    <property type="evidence" value="ECO:0007669"/>
    <property type="project" value="InterPro"/>
</dbReference>
<accession>A0A4Q4TY67</accession>
<keyword evidence="5" id="KW-0539">Nucleus</keyword>
<reference evidence="7 8" key="1">
    <citation type="submission" date="2018-06" db="EMBL/GenBank/DDBJ databases">
        <title>Complete Genomes of Monosporascus.</title>
        <authorList>
            <person name="Robinson A.J."/>
            <person name="Natvig D.O."/>
        </authorList>
    </citation>
    <scope>NUCLEOTIDE SEQUENCE [LARGE SCALE GENOMIC DNA]</scope>
    <source>
        <strain evidence="7 8">CBS 110550</strain>
    </source>
</reference>
<evidence type="ECO:0008006" key="9">
    <source>
        <dbReference type="Google" id="ProtNLM"/>
    </source>
</evidence>
<dbReference type="GO" id="GO:0044773">
    <property type="term" value="P:mitotic DNA damage checkpoint signaling"/>
    <property type="evidence" value="ECO:0007669"/>
    <property type="project" value="TreeGrafter"/>
</dbReference>
<proteinExistence type="predicted"/>
<evidence type="ECO:0000256" key="2">
    <source>
        <dbReference type="ARBA" id="ARBA00022723"/>
    </source>
</evidence>
<dbReference type="GO" id="GO:0008270">
    <property type="term" value="F:zinc ion binding"/>
    <property type="evidence" value="ECO:0007669"/>
    <property type="project" value="UniProtKB-KW"/>
</dbReference>
<feature type="compositionally biased region" description="Low complexity" evidence="6">
    <location>
        <begin position="83"/>
        <end position="98"/>
    </location>
</feature>
<organism evidence="7 8">
    <name type="scientific">Monosporascus ibericus</name>
    <dbReference type="NCBI Taxonomy" id="155417"/>
    <lineage>
        <taxon>Eukaryota</taxon>
        <taxon>Fungi</taxon>
        <taxon>Dikarya</taxon>
        <taxon>Ascomycota</taxon>
        <taxon>Pezizomycotina</taxon>
        <taxon>Sordariomycetes</taxon>
        <taxon>Xylariomycetidae</taxon>
        <taxon>Xylariales</taxon>
        <taxon>Xylariales incertae sedis</taxon>
        <taxon>Monosporascus</taxon>
    </lineage>
</organism>
<sequence>MADARALLRAHRADNRIKHQHAAYSDAGKLLCKLCHEAIKTEALWEGHIRGANHRRNLQNGTQTPQSQAPAPAPAPAPPGHDNNNSSSSSSSNNTSGSMKRKHDESMSDADEDPDSDWTRKKRSRTDGTERGKMQTRATPPQLVRGTSGAPVQGMEIAIPSRPATPHAGGGSSGSSNSTPTMNLSSGRSPLIDLQQQAPHPQQQPPPTSAPTTAPPVTATANTTTTTMTSAVDEAEWAAFEAEIAAADIPAAPTGPRAYDEAAAVISAPALTAEQAKSLEEENERRRTQLLDTAIADEREDAAASLLAEFEEMEELEDRVRRLKERREELRKAGAGGAANVGAGPTLPTVVGGSGKAAGAVAAAGKENAAGDEVDDEEEDEDEDDEEEYDVFRFRA</sequence>
<evidence type="ECO:0000256" key="6">
    <source>
        <dbReference type="SAM" id="MobiDB-lite"/>
    </source>
</evidence>
<dbReference type="GO" id="GO:0003676">
    <property type="term" value="F:nucleic acid binding"/>
    <property type="evidence" value="ECO:0007669"/>
    <property type="project" value="InterPro"/>
</dbReference>
<name>A0A4Q4TY67_9PEZI</name>
<keyword evidence="8" id="KW-1185">Reference proteome</keyword>
<dbReference type="InterPro" id="IPR040050">
    <property type="entry name" value="ZNF830-like"/>
</dbReference>
<dbReference type="PANTHER" id="PTHR13278:SF0">
    <property type="entry name" value="ZINC FINGER PROTEIN 830"/>
    <property type="match status" value="1"/>
</dbReference>
<feature type="compositionally biased region" description="Polar residues" evidence="6">
    <location>
        <begin position="177"/>
        <end position="188"/>
    </location>
</feature>
<feature type="compositionally biased region" description="Acidic residues" evidence="6">
    <location>
        <begin position="370"/>
        <end position="389"/>
    </location>
</feature>
<dbReference type="AlphaFoldDB" id="A0A4Q4TY67"/>
<evidence type="ECO:0000256" key="3">
    <source>
        <dbReference type="ARBA" id="ARBA00022771"/>
    </source>
</evidence>
<feature type="region of interest" description="Disordered" evidence="6">
    <location>
        <begin position="332"/>
        <end position="396"/>
    </location>
</feature>
<evidence type="ECO:0000313" key="7">
    <source>
        <dbReference type="EMBL" id="RYP10583.1"/>
    </source>
</evidence>
<dbReference type="PANTHER" id="PTHR13278">
    <property type="entry name" value="ZINC FINGER PROTEIN 830"/>
    <property type="match status" value="1"/>
</dbReference>
<dbReference type="EMBL" id="QJNU01000016">
    <property type="protein sequence ID" value="RYP10583.1"/>
    <property type="molecule type" value="Genomic_DNA"/>
</dbReference>
<evidence type="ECO:0000313" key="8">
    <source>
        <dbReference type="Proteomes" id="UP000293360"/>
    </source>
</evidence>
<feature type="region of interest" description="Disordered" evidence="6">
    <location>
        <begin position="56"/>
        <end position="226"/>
    </location>
</feature>
<protein>
    <recommendedName>
        <fullName evidence="9">Coiled-coil domain-containing protein 16</fullName>
    </recommendedName>
</protein>
<gene>
    <name evidence="7" type="ORF">DL764_000553</name>
</gene>
<feature type="compositionally biased region" description="Low complexity" evidence="6">
    <location>
        <begin position="210"/>
        <end position="226"/>
    </location>
</feature>
<evidence type="ECO:0000256" key="4">
    <source>
        <dbReference type="ARBA" id="ARBA00022833"/>
    </source>
</evidence>
<dbReference type="STRING" id="155417.A0A4Q4TY67"/>
<evidence type="ECO:0000256" key="5">
    <source>
        <dbReference type="ARBA" id="ARBA00023242"/>
    </source>
</evidence>
<feature type="compositionally biased region" description="Acidic residues" evidence="6">
    <location>
        <begin position="107"/>
        <end position="116"/>
    </location>
</feature>
<dbReference type="OrthoDB" id="77607at2759"/>
<dbReference type="GO" id="GO:0033260">
    <property type="term" value="P:nuclear DNA replication"/>
    <property type="evidence" value="ECO:0007669"/>
    <property type="project" value="TreeGrafter"/>
</dbReference>